<dbReference type="InterPro" id="IPR027304">
    <property type="entry name" value="Trigger_fact/SurA_dom_sf"/>
</dbReference>
<feature type="domain" description="PpiC" evidence="7">
    <location>
        <begin position="111"/>
        <end position="217"/>
    </location>
</feature>
<gene>
    <name evidence="8" type="ORF">L0M14_26125</name>
</gene>
<dbReference type="SUPFAM" id="SSF54534">
    <property type="entry name" value="FKBP-like"/>
    <property type="match status" value="1"/>
</dbReference>
<dbReference type="SUPFAM" id="SSF109998">
    <property type="entry name" value="Triger factor/SurA peptide-binding domain-like"/>
    <property type="match status" value="1"/>
</dbReference>
<dbReference type="InterPro" id="IPR000297">
    <property type="entry name" value="PPIase_PpiC"/>
</dbReference>
<organism evidence="8 9">
    <name type="scientific">Paenibacillus hexagrammi</name>
    <dbReference type="NCBI Taxonomy" id="2908839"/>
    <lineage>
        <taxon>Bacteria</taxon>
        <taxon>Bacillati</taxon>
        <taxon>Bacillota</taxon>
        <taxon>Bacilli</taxon>
        <taxon>Bacillales</taxon>
        <taxon>Paenibacillaceae</taxon>
        <taxon>Paenibacillus</taxon>
    </lineage>
</organism>
<accession>A0ABY3SG53</accession>
<keyword evidence="9" id="KW-1185">Reference proteome</keyword>
<evidence type="ECO:0000256" key="6">
    <source>
        <dbReference type="PROSITE-ProRule" id="PRU00278"/>
    </source>
</evidence>
<dbReference type="PROSITE" id="PS50198">
    <property type="entry name" value="PPIC_PPIASE_2"/>
    <property type="match status" value="1"/>
</dbReference>
<evidence type="ECO:0000259" key="7">
    <source>
        <dbReference type="PROSITE" id="PS50198"/>
    </source>
</evidence>
<keyword evidence="5 6" id="KW-0413">Isomerase</keyword>
<dbReference type="Proteomes" id="UP001649230">
    <property type="component" value="Chromosome"/>
</dbReference>
<dbReference type="GO" id="GO:0003755">
    <property type="term" value="F:peptidyl-prolyl cis-trans isomerase activity"/>
    <property type="evidence" value="ECO:0007669"/>
    <property type="project" value="UniProtKB-EC"/>
</dbReference>
<dbReference type="RefSeq" id="WP_235119356.1">
    <property type="nucleotide sequence ID" value="NZ_CP090978.1"/>
</dbReference>
<evidence type="ECO:0000256" key="2">
    <source>
        <dbReference type="ARBA" id="ARBA00013194"/>
    </source>
</evidence>
<dbReference type="Gene3D" id="1.10.4030.10">
    <property type="entry name" value="Porin chaperone SurA, peptide-binding domain"/>
    <property type="match status" value="1"/>
</dbReference>
<evidence type="ECO:0000256" key="4">
    <source>
        <dbReference type="ARBA" id="ARBA00023110"/>
    </source>
</evidence>
<protein>
    <recommendedName>
        <fullName evidence="2">peptidylprolyl isomerase</fullName>
        <ecNumber evidence="2">5.2.1.8</ecNumber>
    </recommendedName>
</protein>
<name>A0ABY3SG53_9BACL</name>
<reference evidence="8 9" key="1">
    <citation type="journal article" date="2024" name="Int. J. Syst. Evol. Microbiol.">
        <title>Paenibacillus hexagrammi sp. nov., a novel bacterium isolated from the gut content of Hexagrammos agrammus.</title>
        <authorList>
            <person name="Jung H.K."/>
            <person name="Kim D.G."/>
            <person name="Zin H."/>
            <person name="Park J."/>
            <person name="Jung H."/>
            <person name="Kim Y.O."/>
            <person name="Kong H.J."/>
            <person name="Kim J.W."/>
            <person name="Kim Y.S."/>
        </authorList>
    </citation>
    <scope>NUCLEOTIDE SEQUENCE [LARGE SCALE GENOMIC DNA]</scope>
    <source>
        <strain evidence="8 9">YPD9-1</strain>
    </source>
</reference>
<keyword evidence="3" id="KW-0732">Signal</keyword>
<evidence type="ECO:0000313" key="8">
    <source>
        <dbReference type="EMBL" id="UJF33014.1"/>
    </source>
</evidence>
<dbReference type="PANTHER" id="PTHR47245">
    <property type="entry name" value="PEPTIDYLPROLYL ISOMERASE"/>
    <property type="match status" value="1"/>
</dbReference>
<dbReference type="EC" id="5.2.1.8" evidence="2"/>
<dbReference type="Pfam" id="PF00639">
    <property type="entry name" value="Rotamase"/>
    <property type="match status" value="1"/>
</dbReference>
<dbReference type="InterPro" id="IPR046357">
    <property type="entry name" value="PPIase_dom_sf"/>
</dbReference>
<evidence type="ECO:0000256" key="1">
    <source>
        <dbReference type="ARBA" id="ARBA00000971"/>
    </source>
</evidence>
<comment type="catalytic activity">
    <reaction evidence="1">
        <text>[protein]-peptidylproline (omega=180) = [protein]-peptidylproline (omega=0)</text>
        <dbReference type="Rhea" id="RHEA:16237"/>
        <dbReference type="Rhea" id="RHEA-COMP:10747"/>
        <dbReference type="Rhea" id="RHEA-COMP:10748"/>
        <dbReference type="ChEBI" id="CHEBI:83833"/>
        <dbReference type="ChEBI" id="CHEBI:83834"/>
        <dbReference type="EC" id="5.2.1.8"/>
    </reaction>
</comment>
<proteinExistence type="predicted"/>
<dbReference type="Gene3D" id="3.10.50.40">
    <property type="match status" value="1"/>
</dbReference>
<dbReference type="InterPro" id="IPR050245">
    <property type="entry name" value="PrsA_foldase"/>
</dbReference>
<dbReference type="EMBL" id="CP090978">
    <property type="protein sequence ID" value="UJF33014.1"/>
    <property type="molecule type" value="Genomic_DNA"/>
</dbReference>
<evidence type="ECO:0000256" key="3">
    <source>
        <dbReference type="ARBA" id="ARBA00022729"/>
    </source>
</evidence>
<dbReference type="PANTHER" id="PTHR47245:SF1">
    <property type="entry name" value="FOLDASE PROTEIN PRSA"/>
    <property type="match status" value="1"/>
</dbReference>
<evidence type="ECO:0000256" key="5">
    <source>
        <dbReference type="ARBA" id="ARBA00023235"/>
    </source>
</evidence>
<evidence type="ECO:0000313" key="9">
    <source>
        <dbReference type="Proteomes" id="UP001649230"/>
    </source>
</evidence>
<keyword evidence="4 6" id="KW-0697">Rotamase</keyword>
<sequence>MHTIDELIAIRVEELELTLKQLLQRNKLGTLAEMIDRTRNALVIERWAKEQGIEAEAAALQQLITQFRKAHGLFTAAQAKEWLEHRNMQLEDLAACLHPQVLRQALTDSVVSEGEVRHYFQEHMLDFERAEISRIVTGDYGQCQELLFRVEEGADFHAMARQYSLDTATAKSGGYAGIVTRDMLEPEEAAALFAADSGTVLGPFERRREFILLLVEKLYPAELDEETAEHIRQILFQHKLEAYQSTLTISEDIWNL</sequence>